<sequence>MAQLPPKIPNNMTPSWPDFYNKTLPSISIMGTSPPHNANATTADVIAAATTATTLQNPSWVDEFLDFSSTRRGTNRRSVSDSIAFLEAPTMLEECRAPEASGKRSGHNSSNDFDKFDDEQFLSMFKDYISNAVAAPHSSSTPSSPSDHNIINDEKQATLSDHKQQEQQQQKKARNDNDEGQSLSEWETPSTVPSATNHSNTSNDKKIDPRRDKRILANRQSAQRSRVRKLQYISELERSVTSLQAEVSILSPRVAYLDHQRLLLNVDNSALKQRIAALAQDKIFKDAHQEALKREIERLRQVYRLQNLKMENTSPTASSTPSNDPTTPATEKEQQLLQV</sequence>
<evidence type="ECO:0000256" key="2">
    <source>
        <dbReference type="ARBA" id="ARBA00023163"/>
    </source>
</evidence>
<keyword evidence="2" id="KW-0804">Transcription</keyword>
<dbReference type="PROSITE" id="PS00036">
    <property type="entry name" value="BZIP_BASIC"/>
    <property type="match status" value="1"/>
</dbReference>
<proteinExistence type="predicted"/>
<keyword evidence="3" id="KW-0539">Nucleus</keyword>
<dbReference type="Gene3D" id="1.20.5.170">
    <property type="match status" value="1"/>
</dbReference>
<evidence type="ECO:0000259" key="5">
    <source>
        <dbReference type="PROSITE" id="PS50217"/>
    </source>
</evidence>
<name>A0AAV1QUL8_9ROSI</name>
<dbReference type="GO" id="GO:0003677">
    <property type="term" value="F:DNA binding"/>
    <property type="evidence" value="ECO:0007669"/>
    <property type="project" value="TreeGrafter"/>
</dbReference>
<dbReference type="InterPro" id="IPR052483">
    <property type="entry name" value="bZIP_transcription_regulators"/>
</dbReference>
<feature type="compositionally biased region" description="Low complexity" evidence="4">
    <location>
        <begin position="312"/>
        <end position="329"/>
    </location>
</feature>
<comment type="caution">
    <text evidence="6">The sequence shown here is derived from an EMBL/GenBank/DDBJ whole genome shotgun (WGS) entry which is preliminary data.</text>
</comment>
<keyword evidence="7" id="KW-1185">Reference proteome</keyword>
<gene>
    <name evidence="6" type="ORF">DCAF_LOCUS1613</name>
</gene>
<dbReference type="PANTHER" id="PTHR46391">
    <property type="entry name" value="BASIC LEUCINE ZIPPER 34"/>
    <property type="match status" value="1"/>
</dbReference>
<dbReference type="PROSITE" id="PS50217">
    <property type="entry name" value="BZIP"/>
    <property type="match status" value="1"/>
</dbReference>
<feature type="region of interest" description="Disordered" evidence="4">
    <location>
        <begin position="309"/>
        <end position="339"/>
    </location>
</feature>
<dbReference type="GO" id="GO:0045893">
    <property type="term" value="P:positive regulation of DNA-templated transcription"/>
    <property type="evidence" value="ECO:0007669"/>
    <property type="project" value="TreeGrafter"/>
</dbReference>
<accession>A0AAV1QUL8</accession>
<dbReference type="SMART" id="SM00338">
    <property type="entry name" value="BRLZ"/>
    <property type="match status" value="1"/>
</dbReference>
<evidence type="ECO:0000256" key="4">
    <source>
        <dbReference type="SAM" id="MobiDB-lite"/>
    </source>
</evidence>
<organism evidence="6 7">
    <name type="scientific">Dovyalis caffra</name>
    <dbReference type="NCBI Taxonomy" id="77055"/>
    <lineage>
        <taxon>Eukaryota</taxon>
        <taxon>Viridiplantae</taxon>
        <taxon>Streptophyta</taxon>
        <taxon>Embryophyta</taxon>
        <taxon>Tracheophyta</taxon>
        <taxon>Spermatophyta</taxon>
        <taxon>Magnoliopsida</taxon>
        <taxon>eudicotyledons</taxon>
        <taxon>Gunneridae</taxon>
        <taxon>Pentapetalae</taxon>
        <taxon>rosids</taxon>
        <taxon>fabids</taxon>
        <taxon>Malpighiales</taxon>
        <taxon>Salicaceae</taxon>
        <taxon>Flacourtieae</taxon>
        <taxon>Dovyalis</taxon>
    </lineage>
</organism>
<dbReference type="InterPro" id="IPR044759">
    <property type="entry name" value="bZIP_RF2"/>
</dbReference>
<feature type="region of interest" description="Disordered" evidence="4">
    <location>
        <begin position="158"/>
        <end position="222"/>
    </location>
</feature>
<dbReference type="InterPro" id="IPR004827">
    <property type="entry name" value="bZIP"/>
</dbReference>
<feature type="compositionally biased region" description="Basic and acidic residues" evidence="4">
    <location>
        <begin position="203"/>
        <end position="215"/>
    </location>
</feature>
<evidence type="ECO:0000256" key="1">
    <source>
        <dbReference type="ARBA" id="ARBA00023015"/>
    </source>
</evidence>
<keyword evidence="1" id="KW-0805">Transcription regulation</keyword>
<feature type="compositionally biased region" description="Polar residues" evidence="4">
    <location>
        <begin position="180"/>
        <end position="202"/>
    </location>
</feature>
<dbReference type="EMBL" id="CAWUPB010000221">
    <property type="protein sequence ID" value="CAK7323980.1"/>
    <property type="molecule type" value="Genomic_DNA"/>
</dbReference>
<dbReference type="Proteomes" id="UP001314170">
    <property type="component" value="Unassembled WGS sequence"/>
</dbReference>
<feature type="domain" description="BZIP" evidence="5">
    <location>
        <begin position="208"/>
        <end position="260"/>
    </location>
</feature>
<feature type="compositionally biased region" description="Basic and acidic residues" evidence="4">
    <location>
        <begin position="330"/>
        <end position="339"/>
    </location>
</feature>
<dbReference type="PANTHER" id="PTHR46391:SF20">
    <property type="entry name" value="BASIC LEUCINE ZIPPER 61"/>
    <property type="match status" value="1"/>
</dbReference>
<reference evidence="6 7" key="1">
    <citation type="submission" date="2024-01" db="EMBL/GenBank/DDBJ databases">
        <authorList>
            <person name="Waweru B."/>
        </authorList>
    </citation>
    <scope>NUCLEOTIDE SEQUENCE [LARGE SCALE GENOMIC DNA]</scope>
</reference>
<dbReference type="GO" id="GO:0005634">
    <property type="term" value="C:nucleus"/>
    <property type="evidence" value="ECO:0007669"/>
    <property type="project" value="TreeGrafter"/>
</dbReference>
<evidence type="ECO:0000256" key="3">
    <source>
        <dbReference type="ARBA" id="ARBA00023242"/>
    </source>
</evidence>
<protein>
    <recommendedName>
        <fullName evidence="5">BZIP domain-containing protein</fullName>
    </recommendedName>
</protein>
<dbReference type="SUPFAM" id="SSF57959">
    <property type="entry name" value="Leucine zipper domain"/>
    <property type="match status" value="1"/>
</dbReference>
<dbReference type="CDD" id="cd14703">
    <property type="entry name" value="bZIP_plant_RF2"/>
    <property type="match status" value="1"/>
</dbReference>
<dbReference type="AlphaFoldDB" id="A0AAV1QUL8"/>
<dbReference type="Pfam" id="PF07716">
    <property type="entry name" value="bZIP_2"/>
    <property type="match status" value="1"/>
</dbReference>
<evidence type="ECO:0000313" key="6">
    <source>
        <dbReference type="EMBL" id="CAK7323980.1"/>
    </source>
</evidence>
<dbReference type="FunFam" id="1.20.5.170:FF:000086">
    <property type="entry name" value="Transcription factor VIP1"/>
    <property type="match status" value="1"/>
</dbReference>
<dbReference type="GO" id="GO:0003700">
    <property type="term" value="F:DNA-binding transcription factor activity"/>
    <property type="evidence" value="ECO:0007669"/>
    <property type="project" value="InterPro"/>
</dbReference>
<dbReference type="InterPro" id="IPR046347">
    <property type="entry name" value="bZIP_sf"/>
</dbReference>
<evidence type="ECO:0000313" key="7">
    <source>
        <dbReference type="Proteomes" id="UP001314170"/>
    </source>
</evidence>